<dbReference type="EMBL" id="CP119960">
    <property type="protein sequence ID" value="WFD39130.1"/>
    <property type="molecule type" value="Genomic_DNA"/>
</dbReference>
<dbReference type="InterPro" id="IPR037523">
    <property type="entry name" value="VOC_core"/>
</dbReference>
<sequence length="229" mass="25212">MQAAPLSARRSTGLKLRAVDVVAPEYREIASESDARPKSTNMHRPGILPAGSVARAPNKAQAHAHSDSDSESERAASSAPSAMFFAMPSIVVASIDRSLAFYTKALGFRRRGAKDARQVRIQRAPPPRANERNAAQYVASSDGVHLLLRAASEPMPGSVWIMIQDADALFQEIAAKLVQYSLTMCDYFPPENFGQARIESRPKNTTWGTREFKVIDPDENVLVMCQERR</sequence>
<feature type="compositionally biased region" description="Basic and acidic residues" evidence="1">
    <location>
        <begin position="28"/>
        <end position="37"/>
    </location>
</feature>
<dbReference type="InterPro" id="IPR004360">
    <property type="entry name" value="Glyas_Fos-R_dOase_dom"/>
</dbReference>
<evidence type="ECO:0000313" key="4">
    <source>
        <dbReference type="Proteomes" id="UP001217754"/>
    </source>
</evidence>
<name>A0AAF0EY62_9BASI</name>
<dbReference type="Proteomes" id="UP001217754">
    <property type="component" value="Chromosome 3"/>
</dbReference>
<dbReference type="InterPro" id="IPR029068">
    <property type="entry name" value="Glyas_Bleomycin-R_OHBP_Dase"/>
</dbReference>
<feature type="domain" description="VOC" evidence="2">
    <location>
        <begin position="84"/>
        <end position="227"/>
    </location>
</feature>
<evidence type="ECO:0000256" key="1">
    <source>
        <dbReference type="SAM" id="MobiDB-lite"/>
    </source>
</evidence>
<dbReference type="Pfam" id="PF00903">
    <property type="entry name" value="Glyoxalase"/>
    <property type="match status" value="1"/>
</dbReference>
<dbReference type="PROSITE" id="PS51819">
    <property type="entry name" value="VOC"/>
    <property type="match status" value="1"/>
</dbReference>
<organism evidence="3 4">
    <name type="scientific">Malassezia japonica</name>
    <dbReference type="NCBI Taxonomy" id="223818"/>
    <lineage>
        <taxon>Eukaryota</taxon>
        <taxon>Fungi</taxon>
        <taxon>Dikarya</taxon>
        <taxon>Basidiomycota</taxon>
        <taxon>Ustilaginomycotina</taxon>
        <taxon>Malasseziomycetes</taxon>
        <taxon>Malasseziales</taxon>
        <taxon>Malasseziaceae</taxon>
        <taxon>Malassezia</taxon>
    </lineage>
</organism>
<gene>
    <name evidence="3" type="ORF">MJAP1_002102</name>
</gene>
<feature type="region of interest" description="Disordered" evidence="1">
    <location>
        <begin position="28"/>
        <end position="75"/>
    </location>
</feature>
<proteinExistence type="predicted"/>
<accession>A0AAF0EY62</accession>
<dbReference type="RefSeq" id="XP_060122027.1">
    <property type="nucleotide sequence ID" value="XM_060266044.1"/>
</dbReference>
<keyword evidence="4" id="KW-1185">Reference proteome</keyword>
<dbReference type="GeneID" id="85225751"/>
<dbReference type="Gene3D" id="3.10.180.10">
    <property type="entry name" value="2,3-Dihydroxybiphenyl 1,2-Dioxygenase, domain 1"/>
    <property type="match status" value="1"/>
</dbReference>
<protein>
    <recommendedName>
        <fullName evidence="2">VOC domain-containing protein</fullName>
    </recommendedName>
</protein>
<dbReference type="SUPFAM" id="SSF54593">
    <property type="entry name" value="Glyoxalase/Bleomycin resistance protein/Dihydroxybiphenyl dioxygenase"/>
    <property type="match status" value="1"/>
</dbReference>
<evidence type="ECO:0000259" key="2">
    <source>
        <dbReference type="PROSITE" id="PS51819"/>
    </source>
</evidence>
<dbReference type="AlphaFoldDB" id="A0AAF0EY62"/>
<feature type="compositionally biased region" description="Basic and acidic residues" evidence="1">
    <location>
        <begin position="64"/>
        <end position="74"/>
    </location>
</feature>
<evidence type="ECO:0000313" key="3">
    <source>
        <dbReference type="EMBL" id="WFD39130.1"/>
    </source>
</evidence>
<reference evidence="3" key="1">
    <citation type="submission" date="2023-03" db="EMBL/GenBank/DDBJ databases">
        <title>Mating type loci evolution in Malassezia.</title>
        <authorList>
            <person name="Coelho M.A."/>
        </authorList>
    </citation>
    <scope>NUCLEOTIDE SEQUENCE</scope>
    <source>
        <strain evidence="3">CBS 9431</strain>
    </source>
</reference>